<dbReference type="RefSeq" id="WP_117117949.1">
    <property type="nucleotide sequence ID" value="NZ_BFBY01000003.1"/>
</dbReference>
<keyword evidence="1" id="KW-0812">Transmembrane</keyword>
<keyword evidence="3" id="KW-1185">Reference proteome</keyword>
<keyword evidence="1" id="KW-1133">Transmembrane helix</keyword>
<protein>
    <submittedName>
        <fullName evidence="2">Membrane protein</fullName>
    </submittedName>
</protein>
<evidence type="ECO:0000256" key="1">
    <source>
        <dbReference type="SAM" id="Phobius"/>
    </source>
</evidence>
<feature type="transmembrane region" description="Helical" evidence="1">
    <location>
        <begin position="12"/>
        <end position="34"/>
    </location>
</feature>
<feature type="transmembrane region" description="Helical" evidence="1">
    <location>
        <begin position="110"/>
        <end position="130"/>
    </location>
</feature>
<evidence type="ECO:0000313" key="3">
    <source>
        <dbReference type="Proteomes" id="UP000257317"/>
    </source>
</evidence>
<proteinExistence type="predicted"/>
<dbReference type="Proteomes" id="UP000257317">
    <property type="component" value="Unassembled WGS sequence"/>
</dbReference>
<organism evidence="2 3">
    <name type="scientific">Lactobacillus rodentium</name>
    <dbReference type="NCBI Taxonomy" id="947835"/>
    <lineage>
        <taxon>Bacteria</taxon>
        <taxon>Bacillati</taxon>
        <taxon>Bacillota</taxon>
        <taxon>Bacilli</taxon>
        <taxon>Lactobacillales</taxon>
        <taxon>Lactobacillaceae</taxon>
        <taxon>Lactobacillus</taxon>
    </lineage>
</organism>
<feature type="transmembrane region" description="Helical" evidence="1">
    <location>
        <begin position="77"/>
        <end position="98"/>
    </location>
</feature>
<gene>
    <name evidence="2" type="ORF">LrDSM24759_05170</name>
</gene>
<name>A0A2Z6T9X3_9LACO</name>
<dbReference type="AlphaFoldDB" id="A0A2Z6T9X3"/>
<sequence length="181" mass="21311">MQDAKQVSNWRIFWKSVWVGIIAGLISGMVKIGWEKILPPRTIARDVVNPPQHMLQQMGASYQFTHSYVIYNTDQKVFWVALILHFSFSIFFAWLLIYMVQYKKTAWAGLWQGTFYGFLIWVIWHLILMPLFGTTPAPWQMPFAEHLSEFLGHLVWGWSIAAVGYYMIAKQKIKTLTNQYW</sequence>
<dbReference type="OrthoDB" id="1629003at2"/>
<evidence type="ECO:0000313" key="2">
    <source>
        <dbReference type="EMBL" id="GBG04603.1"/>
    </source>
</evidence>
<keyword evidence="1" id="KW-0472">Membrane</keyword>
<dbReference type="EMBL" id="BFBY01000003">
    <property type="protein sequence ID" value="GBG04603.1"/>
    <property type="molecule type" value="Genomic_DNA"/>
</dbReference>
<comment type="caution">
    <text evidence="2">The sequence shown here is derived from an EMBL/GenBank/DDBJ whole genome shotgun (WGS) entry which is preliminary data.</text>
</comment>
<dbReference type="InterPro" id="IPR009898">
    <property type="entry name" value="DUF1440"/>
</dbReference>
<feature type="transmembrane region" description="Helical" evidence="1">
    <location>
        <begin position="150"/>
        <end position="168"/>
    </location>
</feature>
<accession>A0A2Z6T9X3</accession>
<dbReference type="Pfam" id="PF07274">
    <property type="entry name" value="DUF1440"/>
    <property type="match status" value="1"/>
</dbReference>
<reference evidence="3" key="1">
    <citation type="submission" date="2018-03" db="EMBL/GenBank/DDBJ databases">
        <title>New taxa in the Lactobacillus gasseri group.</title>
        <authorList>
            <person name="Tanizawa Y."/>
            <person name="Tohno M."/>
            <person name="Endo A."/>
            <person name="Arita M."/>
        </authorList>
    </citation>
    <scope>NUCLEOTIDE SEQUENCE [LARGE SCALE GENOMIC DNA]</scope>
    <source>
        <strain evidence="3">DSM 24759</strain>
    </source>
</reference>